<keyword evidence="9" id="KW-1185">Reference proteome</keyword>
<dbReference type="EMBL" id="BJWL01000023">
    <property type="protein sequence ID" value="GFZ11962.1"/>
    <property type="molecule type" value="Genomic_DNA"/>
</dbReference>
<gene>
    <name evidence="8" type="ORF">Acr_23g0003470</name>
</gene>
<dbReference type="SUPFAM" id="SSF54001">
    <property type="entry name" value="Cysteine proteinases"/>
    <property type="match status" value="1"/>
</dbReference>
<dbReference type="AlphaFoldDB" id="A0A7J0GME9"/>
<evidence type="ECO:0000256" key="4">
    <source>
        <dbReference type="ARBA" id="ARBA00022801"/>
    </source>
</evidence>
<evidence type="ECO:0000256" key="3">
    <source>
        <dbReference type="ARBA" id="ARBA00022786"/>
    </source>
</evidence>
<reference evidence="8 9" key="1">
    <citation type="submission" date="2019-07" db="EMBL/GenBank/DDBJ databases">
        <title>De Novo Assembly of kiwifruit Actinidia rufa.</title>
        <authorList>
            <person name="Sugita-Konishi S."/>
            <person name="Sato K."/>
            <person name="Mori E."/>
            <person name="Abe Y."/>
            <person name="Kisaki G."/>
            <person name="Hamano K."/>
            <person name="Suezawa K."/>
            <person name="Otani M."/>
            <person name="Fukuda T."/>
            <person name="Manabe T."/>
            <person name="Gomi K."/>
            <person name="Tabuchi M."/>
            <person name="Akimitsu K."/>
            <person name="Kataoka I."/>
        </authorList>
    </citation>
    <scope>NUCLEOTIDE SEQUENCE [LARGE SCALE GENOMIC DNA]</scope>
    <source>
        <strain evidence="9">cv. Fuchu</strain>
    </source>
</reference>
<evidence type="ECO:0000313" key="8">
    <source>
        <dbReference type="EMBL" id="GFZ11962.1"/>
    </source>
</evidence>
<evidence type="ECO:0000256" key="2">
    <source>
        <dbReference type="ARBA" id="ARBA00022670"/>
    </source>
</evidence>
<keyword evidence="5" id="KW-0788">Thiol protease</keyword>
<evidence type="ECO:0000256" key="1">
    <source>
        <dbReference type="ARBA" id="ARBA00008552"/>
    </source>
</evidence>
<sequence>MGVDGANMSVRVLCRKLLIIKNEPGLQWLIGSPFFPPSTIVSTLRCTHTLPSSPLAPHLPKESDDLRALLLRGFEVIGALIVGNNPNFERVAGEAISASRELRKALGRDSEDRELVGGVADLETGDVSFFVSKLENLTSLESVSEVIYEDQPEKYVWEIGCLLRCEVPIKMPVYCPVDSPKDAEDMYLRAIDAIAARFRDPQVIYMIETFNEPSTEVPRPVILHGVELDCHADLRNARLSSENAQEADAKSLACLHFCSKSEDFSSFTSIEENADKIQVSVLINRSGNSAKSAAPITEYFPALKETKLLVIDYKLEVLCYAMKDLSLKQAVSKLIIPGLVDQLSTSVSLQSSWFLHPITAIYELSYGETEMKQGSPLLKDVHLGIPSSGVSGGVVSMVQGSYQYYHYLHDGFDDSGWGCAYRSLQTIISWFRLQQYTSIDVPSHREIQQSLVEVGDKEPLFIGSRDWIGAIELSFVLDKLLGVSCKVINVRSGAELPEKCRELALHFETQGTPIMIGGGVLAYTLLGVDYNDVSGDCAFLILDPHYTGSDDLKKIVNGGWCGWKKAVDSKGKHFFLHDKFYNLLLPQRPNMV</sequence>
<evidence type="ECO:0000313" key="9">
    <source>
        <dbReference type="Proteomes" id="UP000585474"/>
    </source>
</evidence>
<dbReference type="GO" id="GO:0006508">
    <property type="term" value="P:proteolysis"/>
    <property type="evidence" value="ECO:0007669"/>
    <property type="project" value="UniProtKB-KW"/>
</dbReference>
<dbReference type="Proteomes" id="UP000585474">
    <property type="component" value="Unassembled WGS sequence"/>
</dbReference>
<comment type="caution">
    <text evidence="8">The sequence shown here is derived from an EMBL/GenBank/DDBJ whole genome shotgun (WGS) entry which is preliminary data.</text>
</comment>
<keyword evidence="4" id="KW-0378">Hydrolase</keyword>
<dbReference type="PROSITE" id="PS50206">
    <property type="entry name" value="RHODANESE_3"/>
    <property type="match status" value="1"/>
</dbReference>
<keyword evidence="3" id="KW-0833">Ubl conjugation pathway</keyword>
<dbReference type="Pfam" id="PF07910">
    <property type="entry name" value="Peptidase_C78"/>
    <property type="match status" value="1"/>
</dbReference>
<dbReference type="PANTHER" id="PTHR48153">
    <property type="entry name" value="UFM1-SPECIFIC PROTEASE 2"/>
    <property type="match status" value="1"/>
</dbReference>
<comment type="similarity">
    <text evidence="1">Belongs to the peptidase C78 family.</text>
</comment>
<dbReference type="InterPro" id="IPR001763">
    <property type="entry name" value="Rhodanese-like_dom"/>
</dbReference>
<dbReference type="GO" id="GO:0071567">
    <property type="term" value="F:deUFMylase activity"/>
    <property type="evidence" value="ECO:0007669"/>
    <property type="project" value="UniProtKB-ARBA"/>
</dbReference>
<protein>
    <recommendedName>
        <fullName evidence="6">Probable Ufm1-specific protease</fullName>
    </recommendedName>
</protein>
<organism evidence="8 9">
    <name type="scientific">Actinidia rufa</name>
    <dbReference type="NCBI Taxonomy" id="165716"/>
    <lineage>
        <taxon>Eukaryota</taxon>
        <taxon>Viridiplantae</taxon>
        <taxon>Streptophyta</taxon>
        <taxon>Embryophyta</taxon>
        <taxon>Tracheophyta</taxon>
        <taxon>Spermatophyta</taxon>
        <taxon>Magnoliopsida</taxon>
        <taxon>eudicotyledons</taxon>
        <taxon>Gunneridae</taxon>
        <taxon>Pentapetalae</taxon>
        <taxon>asterids</taxon>
        <taxon>Ericales</taxon>
        <taxon>Actinidiaceae</taxon>
        <taxon>Actinidia</taxon>
    </lineage>
</organism>
<evidence type="ECO:0000256" key="6">
    <source>
        <dbReference type="ARBA" id="ARBA00067779"/>
    </source>
</evidence>
<evidence type="ECO:0000256" key="5">
    <source>
        <dbReference type="ARBA" id="ARBA00022807"/>
    </source>
</evidence>
<dbReference type="FunFam" id="3.90.70.130:FF:000001">
    <property type="entry name" value="Probable Ufm1-specific protease 2"/>
    <property type="match status" value="1"/>
</dbReference>
<name>A0A7J0GME9_9ERIC</name>
<evidence type="ECO:0000259" key="7">
    <source>
        <dbReference type="PROSITE" id="PS50206"/>
    </source>
</evidence>
<dbReference type="InterPro" id="IPR012462">
    <property type="entry name" value="UFSP1/2_DUB_cat"/>
</dbReference>
<dbReference type="Gene3D" id="3.90.70.130">
    <property type="match status" value="1"/>
</dbReference>
<dbReference type="PANTHER" id="PTHR48153:SF2">
    <property type="entry name" value="UFM1-SPECIFIC PROTEASE 2"/>
    <property type="match status" value="1"/>
</dbReference>
<dbReference type="InterPro" id="IPR038765">
    <property type="entry name" value="Papain-like_cys_pep_sf"/>
</dbReference>
<proteinExistence type="inferred from homology"/>
<feature type="domain" description="Rhodanese" evidence="7">
    <location>
        <begin position="554"/>
        <end position="572"/>
    </location>
</feature>
<dbReference type="OrthoDB" id="417506at2759"/>
<keyword evidence="2" id="KW-0645">Protease</keyword>
<accession>A0A7J0GME9</accession>